<evidence type="ECO:0000256" key="2">
    <source>
        <dbReference type="SAM" id="SignalP"/>
    </source>
</evidence>
<accession>F0S5J1</accession>
<dbReference type="OrthoDB" id="678747at2"/>
<evidence type="ECO:0000313" key="4">
    <source>
        <dbReference type="Proteomes" id="UP000000310"/>
    </source>
</evidence>
<reference evidence="3 4" key="1">
    <citation type="journal article" date="2011" name="Stand. Genomic Sci.">
        <title>Complete genome sequence of the gliding, heparinolytic Pedobacter saltans type strain (113).</title>
        <authorList>
            <person name="Liolios K."/>
            <person name="Sikorski J."/>
            <person name="Lu M."/>
            <person name="Nolan M."/>
            <person name="Lapidus A."/>
            <person name="Lucas S."/>
            <person name="Hammon N."/>
            <person name="Deshpande S."/>
            <person name="Cheng J.F."/>
            <person name="Tapia R."/>
            <person name="Han C."/>
            <person name="Goodwin L."/>
            <person name="Pitluck S."/>
            <person name="Huntemann M."/>
            <person name="Ivanova N."/>
            <person name="Pagani I."/>
            <person name="Mavromatis K."/>
            <person name="Ovchinikova G."/>
            <person name="Pati A."/>
            <person name="Chen A."/>
            <person name="Palaniappan K."/>
            <person name="Land M."/>
            <person name="Hauser L."/>
            <person name="Brambilla E.M."/>
            <person name="Kotsyurbenko O."/>
            <person name="Rohde M."/>
            <person name="Tindall B.J."/>
            <person name="Abt B."/>
            <person name="Goker M."/>
            <person name="Detter J.C."/>
            <person name="Woyke T."/>
            <person name="Bristow J."/>
            <person name="Eisen J.A."/>
            <person name="Markowitz V."/>
            <person name="Hugenholtz P."/>
            <person name="Klenk H.P."/>
            <person name="Kyrpides N.C."/>
        </authorList>
    </citation>
    <scope>NUCLEOTIDE SEQUENCE [LARGE SCALE GENOMIC DNA]</scope>
    <source>
        <strain evidence="4">ATCC 51119 / DSM 12145 / JCM 21818 / LMG 10337 / NBRC 100064 / NCIMB 13643</strain>
    </source>
</reference>
<dbReference type="AlphaFoldDB" id="F0S5J1"/>
<protein>
    <submittedName>
        <fullName evidence="3">Uncharacterized protein</fullName>
    </submittedName>
</protein>
<dbReference type="eggNOG" id="ENOG5030P7U">
    <property type="taxonomic scope" value="Bacteria"/>
</dbReference>
<name>F0S5J1_PSESL</name>
<keyword evidence="2" id="KW-0732">Signal</keyword>
<proteinExistence type="predicted"/>
<dbReference type="Proteomes" id="UP000000310">
    <property type="component" value="Chromosome"/>
</dbReference>
<feature type="transmembrane region" description="Helical" evidence="1">
    <location>
        <begin position="52"/>
        <end position="72"/>
    </location>
</feature>
<dbReference type="STRING" id="762903.Pedsa_2613"/>
<dbReference type="EMBL" id="CP002545">
    <property type="protein sequence ID" value="ADY53155.1"/>
    <property type="molecule type" value="Genomic_DNA"/>
</dbReference>
<keyword evidence="1" id="KW-1133">Transmembrane helix</keyword>
<evidence type="ECO:0000313" key="3">
    <source>
        <dbReference type="EMBL" id="ADY53155.1"/>
    </source>
</evidence>
<dbReference type="KEGG" id="psn:Pedsa_2613"/>
<keyword evidence="1" id="KW-0812">Transmembrane</keyword>
<dbReference type="HOGENOM" id="CLU_177656_0_0_10"/>
<feature type="chain" id="PRO_5003256732" evidence="2">
    <location>
        <begin position="27"/>
        <end position="92"/>
    </location>
</feature>
<evidence type="ECO:0000256" key="1">
    <source>
        <dbReference type="SAM" id="Phobius"/>
    </source>
</evidence>
<reference evidence="4" key="2">
    <citation type="submission" date="2011-02" db="EMBL/GenBank/DDBJ databases">
        <title>The complete genome of Pedobacter saltans DSM 12145.</title>
        <authorList>
            <consortium name="US DOE Joint Genome Institute (JGI-PGF)"/>
            <person name="Lucas S."/>
            <person name="Copeland A."/>
            <person name="Lapidus A."/>
            <person name="Bruce D."/>
            <person name="Goodwin L."/>
            <person name="Pitluck S."/>
            <person name="Kyrpides N."/>
            <person name="Mavromatis K."/>
            <person name="Pagani I."/>
            <person name="Ivanova N."/>
            <person name="Ovchinnikova G."/>
            <person name="Lu M."/>
            <person name="Detter J.C."/>
            <person name="Han C."/>
            <person name="Land M."/>
            <person name="Hauser L."/>
            <person name="Markowitz V."/>
            <person name="Cheng J.-F."/>
            <person name="Hugenholtz P."/>
            <person name="Woyke T."/>
            <person name="Wu D."/>
            <person name="Tindall B."/>
            <person name="Pomrenke H.G."/>
            <person name="Brambilla E."/>
            <person name="Klenk H.-P."/>
            <person name="Eisen J.A."/>
        </authorList>
    </citation>
    <scope>NUCLEOTIDE SEQUENCE [LARGE SCALE GENOMIC DNA]</scope>
    <source>
        <strain evidence="4">ATCC 51119 / DSM 12145 / JCM 21818 / LMG 10337 / NBRC 100064 / NCIMB 13643</strain>
    </source>
</reference>
<keyword evidence="4" id="KW-1185">Reference proteome</keyword>
<dbReference type="RefSeq" id="WP_013633640.1">
    <property type="nucleotide sequence ID" value="NC_015177.1"/>
</dbReference>
<keyword evidence="1" id="KW-0472">Membrane</keyword>
<gene>
    <name evidence="3" type="ordered locus">Pedsa_2613</name>
</gene>
<feature type="signal peptide" evidence="2">
    <location>
        <begin position="1"/>
        <end position="26"/>
    </location>
</feature>
<sequence length="92" mass="10167">MKKLKVLSVVVFFALGLMIIPFQSKAQCAMCQSTVESSINAGDNTAKGLNKGIMYLLAAPYVAVAAIGILWYKKYRKKDVVIDIKKEKINLN</sequence>
<organism evidence="3 4">
    <name type="scientific">Pseudopedobacter saltans (strain ATCC 51119 / DSM 12145 / JCM 21818 / CCUG 39354 / LMG 10337 / NBRC 100064 / NCIMB 13643)</name>
    <name type="common">Pedobacter saltans</name>
    <dbReference type="NCBI Taxonomy" id="762903"/>
    <lineage>
        <taxon>Bacteria</taxon>
        <taxon>Pseudomonadati</taxon>
        <taxon>Bacteroidota</taxon>
        <taxon>Sphingobacteriia</taxon>
        <taxon>Sphingobacteriales</taxon>
        <taxon>Sphingobacteriaceae</taxon>
        <taxon>Pseudopedobacter</taxon>
    </lineage>
</organism>